<keyword evidence="1" id="KW-0479">Metal-binding</keyword>
<reference evidence="4" key="1">
    <citation type="submission" date="2023-10" db="EMBL/GenBank/DDBJ databases">
        <title>Genome assemblies of two species of porcelain crab, Petrolisthes cinctipes and Petrolisthes manimaculis (Anomura: Porcellanidae).</title>
        <authorList>
            <person name="Angst P."/>
        </authorList>
    </citation>
    <scope>NUCLEOTIDE SEQUENCE</scope>
    <source>
        <strain evidence="4">PB745_01</strain>
        <tissue evidence="4">Gill</tissue>
    </source>
</reference>
<organism evidence="4 5">
    <name type="scientific">Petrolisthes cinctipes</name>
    <name type="common">Flat porcelain crab</name>
    <dbReference type="NCBI Taxonomy" id="88211"/>
    <lineage>
        <taxon>Eukaryota</taxon>
        <taxon>Metazoa</taxon>
        <taxon>Ecdysozoa</taxon>
        <taxon>Arthropoda</taxon>
        <taxon>Crustacea</taxon>
        <taxon>Multicrustacea</taxon>
        <taxon>Malacostraca</taxon>
        <taxon>Eumalacostraca</taxon>
        <taxon>Eucarida</taxon>
        <taxon>Decapoda</taxon>
        <taxon>Pleocyemata</taxon>
        <taxon>Anomura</taxon>
        <taxon>Galatheoidea</taxon>
        <taxon>Porcellanidae</taxon>
        <taxon>Petrolisthes</taxon>
    </lineage>
</organism>
<feature type="region of interest" description="Disordered" evidence="2">
    <location>
        <begin position="149"/>
        <end position="295"/>
    </location>
</feature>
<feature type="compositionally biased region" description="Basic and acidic residues" evidence="2">
    <location>
        <begin position="1"/>
        <end position="14"/>
    </location>
</feature>
<dbReference type="Gene3D" id="4.10.1000.10">
    <property type="entry name" value="Zinc finger, CCCH-type"/>
    <property type="match status" value="1"/>
</dbReference>
<dbReference type="GO" id="GO:0008270">
    <property type="term" value="F:zinc ion binding"/>
    <property type="evidence" value="ECO:0007669"/>
    <property type="project" value="UniProtKB-KW"/>
</dbReference>
<evidence type="ECO:0000313" key="5">
    <source>
        <dbReference type="Proteomes" id="UP001286313"/>
    </source>
</evidence>
<feature type="region of interest" description="Disordered" evidence="2">
    <location>
        <begin position="1"/>
        <end position="37"/>
    </location>
</feature>
<dbReference type="InterPro" id="IPR000571">
    <property type="entry name" value="Znf_CCCH"/>
</dbReference>
<dbReference type="EMBL" id="JAWQEG010005540">
    <property type="protein sequence ID" value="KAK3857704.1"/>
    <property type="molecule type" value="Genomic_DNA"/>
</dbReference>
<evidence type="ECO:0000313" key="4">
    <source>
        <dbReference type="EMBL" id="KAK3857704.1"/>
    </source>
</evidence>
<name>A0AAE1BYH0_PETCI</name>
<proteinExistence type="predicted"/>
<feature type="compositionally biased region" description="Basic residues" evidence="2">
    <location>
        <begin position="286"/>
        <end position="295"/>
    </location>
</feature>
<dbReference type="AlphaFoldDB" id="A0AAE1BYH0"/>
<feature type="compositionally biased region" description="Low complexity" evidence="2">
    <location>
        <begin position="17"/>
        <end position="26"/>
    </location>
</feature>
<dbReference type="SMART" id="SM00356">
    <property type="entry name" value="ZnF_C3H1"/>
    <property type="match status" value="2"/>
</dbReference>
<accession>A0AAE1BYH0</accession>
<evidence type="ECO:0000256" key="1">
    <source>
        <dbReference type="PROSITE-ProRule" id="PRU00723"/>
    </source>
</evidence>
<comment type="caution">
    <text evidence="4">The sequence shown here is derived from an EMBL/GenBank/DDBJ whole genome shotgun (WGS) entry which is preliminary data.</text>
</comment>
<evidence type="ECO:0000259" key="3">
    <source>
        <dbReference type="PROSITE" id="PS50103"/>
    </source>
</evidence>
<evidence type="ECO:0000256" key="2">
    <source>
        <dbReference type="SAM" id="MobiDB-lite"/>
    </source>
</evidence>
<dbReference type="PROSITE" id="PS50103">
    <property type="entry name" value="ZF_C3H1"/>
    <property type="match status" value="1"/>
</dbReference>
<feature type="zinc finger region" description="C3H1-type" evidence="1">
    <location>
        <begin position="65"/>
        <end position="95"/>
    </location>
</feature>
<gene>
    <name evidence="4" type="ORF">Pcinc_036058</name>
</gene>
<keyword evidence="1" id="KW-0862">Zinc</keyword>
<sequence>MNTLLDREAERKEQQTNSDSLTNNENSENENEDNIDNCVGSDAVQVTEEQNGTTNKINVQNNDQKKKSKICYHFKNNQCKFGGKGRECPFAHPKLCNRFKMNGRDPVRGCKHGDKCKYLHPPICYGSEKKRECLNLECKRLHLKGTRRYTPKMPTDEQQNTNYPPPITGAAIPSPNNQTQSESTNPYKQSPENWVNQPTYSATPAPQREVTWTNQPTQQHLHHKERLRGPTNKHANQPTQQHLHHKERLRGPTNKHANQPTQQHLHHKERLRGPTNKHANQPTQQHLHHKERLRV</sequence>
<dbReference type="Proteomes" id="UP001286313">
    <property type="component" value="Unassembled WGS sequence"/>
</dbReference>
<protein>
    <recommendedName>
        <fullName evidence="3">C3H1-type domain-containing protein</fullName>
    </recommendedName>
</protein>
<feature type="domain" description="C3H1-type" evidence="3">
    <location>
        <begin position="65"/>
        <end position="95"/>
    </location>
</feature>
<keyword evidence="1" id="KW-0863">Zinc-finger</keyword>
<feature type="compositionally biased region" description="Polar residues" evidence="2">
    <location>
        <begin position="174"/>
        <end position="219"/>
    </location>
</feature>
<keyword evidence="5" id="KW-1185">Reference proteome</keyword>